<keyword evidence="3" id="KW-1185">Reference proteome</keyword>
<feature type="compositionally biased region" description="Basic and acidic residues" evidence="1">
    <location>
        <begin position="416"/>
        <end position="442"/>
    </location>
</feature>
<name>A0A8B8DWZ7_CRAVI</name>
<dbReference type="SMART" id="SM00506">
    <property type="entry name" value="A1pp"/>
    <property type="match status" value="1"/>
</dbReference>
<gene>
    <name evidence="4" type="primary">LOC111130058</name>
</gene>
<dbReference type="InterPro" id="IPR002589">
    <property type="entry name" value="Macro_dom"/>
</dbReference>
<dbReference type="GO" id="GO:0005654">
    <property type="term" value="C:nucleoplasm"/>
    <property type="evidence" value="ECO:0007669"/>
    <property type="project" value="TreeGrafter"/>
</dbReference>
<feature type="compositionally biased region" description="Basic and acidic residues" evidence="1">
    <location>
        <begin position="473"/>
        <end position="490"/>
    </location>
</feature>
<dbReference type="GO" id="GO:0042278">
    <property type="term" value="P:purine nucleoside metabolic process"/>
    <property type="evidence" value="ECO:0007669"/>
    <property type="project" value="TreeGrafter"/>
</dbReference>
<dbReference type="GO" id="GO:0140293">
    <property type="term" value="F:ADP-ribosylglutamate hydrolase activity"/>
    <property type="evidence" value="ECO:0007669"/>
    <property type="project" value="TreeGrafter"/>
</dbReference>
<feature type="compositionally biased region" description="Low complexity" evidence="1">
    <location>
        <begin position="462"/>
        <end position="472"/>
    </location>
</feature>
<dbReference type="InterPro" id="IPR043472">
    <property type="entry name" value="Macro_dom-like"/>
</dbReference>
<dbReference type="KEGG" id="cvn:111130058"/>
<feature type="compositionally biased region" description="Polar residues" evidence="1">
    <location>
        <begin position="519"/>
        <end position="530"/>
    </location>
</feature>
<dbReference type="PANTHER" id="PTHR11106:SF27">
    <property type="entry name" value="MACRO DOMAIN-CONTAINING PROTEIN"/>
    <property type="match status" value="1"/>
</dbReference>
<feature type="compositionally biased region" description="Polar residues" evidence="1">
    <location>
        <begin position="67"/>
        <end position="79"/>
    </location>
</feature>
<dbReference type="SUPFAM" id="SSF52949">
    <property type="entry name" value="Macro domain-like"/>
    <property type="match status" value="1"/>
</dbReference>
<evidence type="ECO:0000313" key="4">
    <source>
        <dbReference type="RefSeq" id="XP_022332440.1"/>
    </source>
</evidence>
<dbReference type="PANTHER" id="PTHR11106">
    <property type="entry name" value="GANGLIOSIDE INDUCED DIFFERENTIATION ASSOCIATED PROTEIN 2-RELATED"/>
    <property type="match status" value="1"/>
</dbReference>
<dbReference type="CDD" id="cd02908">
    <property type="entry name" value="Macro_OAADPr_deacetylase"/>
    <property type="match status" value="1"/>
</dbReference>
<evidence type="ECO:0000313" key="3">
    <source>
        <dbReference type="Proteomes" id="UP000694844"/>
    </source>
</evidence>
<feature type="domain" description="Macro" evidence="2">
    <location>
        <begin position="142"/>
        <end position="319"/>
    </location>
</feature>
<organism evidence="3 4">
    <name type="scientific">Crassostrea virginica</name>
    <name type="common">Eastern oyster</name>
    <dbReference type="NCBI Taxonomy" id="6565"/>
    <lineage>
        <taxon>Eukaryota</taxon>
        <taxon>Metazoa</taxon>
        <taxon>Spiralia</taxon>
        <taxon>Lophotrochozoa</taxon>
        <taxon>Mollusca</taxon>
        <taxon>Bivalvia</taxon>
        <taxon>Autobranchia</taxon>
        <taxon>Pteriomorphia</taxon>
        <taxon>Ostreida</taxon>
        <taxon>Ostreoidea</taxon>
        <taxon>Ostreidae</taxon>
        <taxon>Crassostrea</taxon>
    </lineage>
</organism>
<feature type="compositionally biased region" description="Basic and acidic residues" evidence="1">
    <location>
        <begin position="501"/>
        <end position="517"/>
    </location>
</feature>
<feature type="compositionally biased region" description="Basic and acidic residues" evidence="1">
    <location>
        <begin position="334"/>
        <end position="404"/>
    </location>
</feature>
<protein>
    <submittedName>
        <fullName evidence="4">O-acetyl-ADP-ribose deacetylase MACROD2-like isoform X1</fullName>
    </submittedName>
</protein>
<dbReference type="OrthoDB" id="6133115at2759"/>
<dbReference type="RefSeq" id="XP_022332440.1">
    <property type="nucleotide sequence ID" value="XM_022476732.1"/>
</dbReference>
<sequence length="552" mass="61599">MIGLFARVRSFIALTRGICRRISISPPERFRIYRFVPSIDLGVSVPHRSYSRMSDKSNDENKKEESQTSAADGESQSPIVTRGKLTVTSERELYINMTKEEKRKLYKCGKKFKQLEDIATWQHFYQENKKRLKKSVSKKRQNALYEVNAEINERVSIWRGDITTLEIDAITNAANSSLLGGGGVDGAIHSAAGKKLVQECITLNGCDTGDAKITAGYKLPAKYVIHTVGPIGEKKDLLYKAYSSVLSVLEKNHLASIAIPCISTGIYAYPNEKAAVVALETVRKFLEKNDTYKKIDRVIFCLFMPKDVAIYEELMQVYFPVGDSSQLDDNDVEMEIKDEKVGKNKEDMDKKKMTMDKEKGDEKKDSKNEKMETDGKESVSKMEVEEKLKAGDITKELKAEKATEENMDTEENGAEQDGKVDEGLRKDSKVKEASTKVEKMDTDTSTCNSVNDDQVKTETENSLKSQDSISSKSKGDEKSDTCSSKSKTEKQAAGTELGKMSNEKSSEEQTAEEKEVTEGSDSSRSGSVITRKTLKHAENADSNPKVKKQAKV</sequence>
<feature type="compositionally biased region" description="Acidic residues" evidence="1">
    <location>
        <begin position="405"/>
        <end position="414"/>
    </location>
</feature>
<evidence type="ECO:0000256" key="1">
    <source>
        <dbReference type="SAM" id="MobiDB-lite"/>
    </source>
</evidence>
<accession>A0A8B8DWZ7</accession>
<feature type="compositionally biased region" description="Basic and acidic residues" evidence="1">
    <location>
        <begin position="53"/>
        <end position="66"/>
    </location>
</feature>
<dbReference type="Proteomes" id="UP000694844">
    <property type="component" value="Chromosome 4"/>
</dbReference>
<dbReference type="Pfam" id="PF01661">
    <property type="entry name" value="Macro"/>
    <property type="match status" value="1"/>
</dbReference>
<reference evidence="4" key="1">
    <citation type="submission" date="2025-08" db="UniProtKB">
        <authorList>
            <consortium name="RefSeq"/>
        </authorList>
    </citation>
    <scope>IDENTIFICATION</scope>
    <source>
        <tissue evidence="4">Whole sample</tissue>
    </source>
</reference>
<feature type="compositionally biased region" description="Polar residues" evidence="1">
    <location>
        <begin position="443"/>
        <end position="452"/>
    </location>
</feature>
<dbReference type="Gene3D" id="3.40.220.10">
    <property type="entry name" value="Leucine Aminopeptidase, subunit E, domain 1"/>
    <property type="match status" value="1"/>
</dbReference>
<dbReference type="GeneID" id="111130058"/>
<dbReference type="AlphaFoldDB" id="A0A8B8DWZ7"/>
<proteinExistence type="predicted"/>
<feature type="region of interest" description="Disordered" evidence="1">
    <location>
        <begin position="49"/>
        <end position="82"/>
    </location>
</feature>
<feature type="region of interest" description="Disordered" evidence="1">
    <location>
        <begin position="330"/>
        <end position="552"/>
    </location>
</feature>
<evidence type="ECO:0000259" key="2">
    <source>
        <dbReference type="PROSITE" id="PS51154"/>
    </source>
</evidence>
<dbReference type="GO" id="GO:0006974">
    <property type="term" value="P:DNA damage response"/>
    <property type="evidence" value="ECO:0007669"/>
    <property type="project" value="TreeGrafter"/>
</dbReference>
<dbReference type="PROSITE" id="PS51154">
    <property type="entry name" value="MACRO"/>
    <property type="match status" value="1"/>
</dbReference>
<dbReference type="GO" id="GO:0140291">
    <property type="term" value="P:peptidyl-glutamate ADP-deribosylation"/>
    <property type="evidence" value="ECO:0007669"/>
    <property type="project" value="TreeGrafter"/>
</dbReference>